<dbReference type="SUPFAM" id="SSF103088">
    <property type="entry name" value="OmpA-like"/>
    <property type="match status" value="1"/>
</dbReference>
<organism evidence="7 8">
    <name type="scientific">Alcaligenes endophyticus</name>
    <dbReference type="NCBI Taxonomy" id="1929088"/>
    <lineage>
        <taxon>Bacteria</taxon>
        <taxon>Pseudomonadati</taxon>
        <taxon>Pseudomonadota</taxon>
        <taxon>Betaproteobacteria</taxon>
        <taxon>Burkholderiales</taxon>
        <taxon>Alcaligenaceae</taxon>
        <taxon>Alcaligenes</taxon>
    </lineage>
</organism>
<dbReference type="InterPro" id="IPR006664">
    <property type="entry name" value="OMP_bac"/>
</dbReference>
<dbReference type="InterPro" id="IPR050330">
    <property type="entry name" value="Bact_OuterMem_StrucFunc"/>
</dbReference>
<dbReference type="InterPro" id="IPR006665">
    <property type="entry name" value="OmpA-like"/>
</dbReference>
<gene>
    <name evidence="7" type="ORF">LMS43_01865</name>
</gene>
<keyword evidence="8" id="KW-1185">Reference proteome</keyword>
<keyword evidence="3" id="KW-0998">Cell outer membrane</keyword>
<evidence type="ECO:0000256" key="2">
    <source>
        <dbReference type="ARBA" id="ARBA00023136"/>
    </source>
</evidence>
<evidence type="ECO:0000313" key="7">
    <source>
        <dbReference type="EMBL" id="MDN4120027.1"/>
    </source>
</evidence>
<evidence type="ECO:0000256" key="4">
    <source>
        <dbReference type="PROSITE-ProRule" id="PRU00473"/>
    </source>
</evidence>
<accession>A0ABT8EFG7</accession>
<evidence type="ECO:0000313" key="8">
    <source>
        <dbReference type="Proteomes" id="UP001168613"/>
    </source>
</evidence>
<evidence type="ECO:0000259" key="6">
    <source>
        <dbReference type="PROSITE" id="PS51123"/>
    </source>
</evidence>
<name>A0ABT8EFG7_9BURK</name>
<sequence length="320" mass="34857">MLKKTFSSMLLMLLAGGLNSVVAADVKGSADHQLLGRFPGAEIRHYLAKDYDAAYLPAAKIDDRKAPGALLELEGKVTSISYRIPGERSALEVFRNYEKALQQAGFETLFTCHGPKTCGTDMMSFIALEDRVRPNSFGDAVFGSPSERIVLARRSDDAGEAHVFLHVVEDTSNNRTYLYQQIIEGTELALDEVKVLQADELQTMLERQGFVAVPGIYFDTAKAQIKPESSGALAEMAKLLESKGDLKVYVVGHTDNQGSLDTNLALSQSRAHAVVEALRASYSIDAARMKAKGVASFSPVASNAQETGRARNRRVELVVQ</sequence>
<dbReference type="PRINTS" id="PR01021">
    <property type="entry name" value="OMPADOMAIN"/>
</dbReference>
<dbReference type="Proteomes" id="UP001168613">
    <property type="component" value="Unassembled WGS sequence"/>
</dbReference>
<keyword evidence="2 4" id="KW-0472">Membrane</keyword>
<reference evidence="7" key="1">
    <citation type="submission" date="2021-11" db="EMBL/GenBank/DDBJ databases">
        <title>Draft genome sequence of Alcaligenes endophyticus type strain CCUG 75668T.</title>
        <authorList>
            <person name="Salva-Serra F."/>
            <person name="Duran R.E."/>
            <person name="Seeger M."/>
            <person name="Moore E.R.B."/>
            <person name="Jaen-Luchoro D."/>
        </authorList>
    </citation>
    <scope>NUCLEOTIDE SEQUENCE</scope>
    <source>
        <strain evidence="7">CCUG 75668</strain>
    </source>
</reference>
<dbReference type="CDD" id="cd07185">
    <property type="entry name" value="OmpA_C-like"/>
    <property type="match status" value="1"/>
</dbReference>
<comment type="caution">
    <text evidence="7">The sequence shown here is derived from an EMBL/GenBank/DDBJ whole genome shotgun (WGS) entry which is preliminary data.</text>
</comment>
<dbReference type="Pfam" id="PF00691">
    <property type="entry name" value="OmpA"/>
    <property type="match status" value="1"/>
</dbReference>
<keyword evidence="5" id="KW-0732">Signal</keyword>
<dbReference type="RefSeq" id="WP_266122637.1">
    <property type="nucleotide sequence ID" value="NZ_JAJHNU010000001.1"/>
</dbReference>
<evidence type="ECO:0000256" key="1">
    <source>
        <dbReference type="ARBA" id="ARBA00004442"/>
    </source>
</evidence>
<feature type="signal peptide" evidence="5">
    <location>
        <begin position="1"/>
        <end position="23"/>
    </location>
</feature>
<dbReference type="Gene3D" id="3.30.1330.60">
    <property type="entry name" value="OmpA-like domain"/>
    <property type="match status" value="1"/>
</dbReference>
<feature type="chain" id="PRO_5046079776" evidence="5">
    <location>
        <begin position="24"/>
        <end position="320"/>
    </location>
</feature>
<dbReference type="PANTHER" id="PTHR30329:SF21">
    <property type="entry name" value="LIPOPROTEIN YIAD-RELATED"/>
    <property type="match status" value="1"/>
</dbReference>
<evidence type="ECO:0000256" key="5">
    <source>
        <dbReference type="SAM" id="SignalP"/>
    </source>
</evidence>
<dbReference type="EMBL" id="JAJHNU010000001">
    <property type="protein sequence ID" value="MDN4120027.1"/>
    <property type="molecule type" value="Genomic_DNA"/>
</dbReference>
<comment type="subcellular location">
    <subcellularLocation>
        <location evidence="1">Cell outer membrane</location>
    </subcellularLocation>
</comment>
<dbReference type="InterPro" id="IPR036737">
    <property type="entry name" value="OmpA-like_sf"/>
</dbReference>
<feature type="domain" description="OmpA-like" evidence="6">
    <location>
        <begin position="205"/>
        <end position="320"/>
    </location>
</feature>
<dbReference type="InterPro" id="IPR032608">
    <property type="entry name" value="DUF4892"/>
</dbReference>
<protein>
    <submittedName>
        <fullName evidence="7">DUF4892 domain-containing protein</fullName>
    </submittedName>
</protein>
<dbReference type="PANTHER" id="PTHR30329">
    <property type="entry name" value="STATOR ELEMENT OF FLAGELLAR MOTOR COMPLEX"/>
    <property type="match status" value="1"/>
</dbReference>
<dbReference type="PROSITE" id="PS51123">
    <property type="entry name" value="OMPA_2"/>
    <property type="match status" value="1"/>
</dbReference>
<dbReference type="Pfam" id="PF16234">
    <property type="entry name" value="DUF4892"/>
    <property type="match status" value="1"/>
</dbReference>
<evidence type="ECO:0000256" key="3">
    <source>
        <dbReference type="ARBA" id="ARBA00023237"/>
    </source>
</evidence>
<proteinExistence type="predicted"/>